<accession>A0A1F5YRJ1</accession>
<sequence>MFLTFLTVLLPRILPCMAPVNGQSYAFDDCTTVSILDTYIGIALSVFALSTLAVYLLSHKDSLNLTVTYACMAALSIMVGYHILVPRAEAASRQAPILLDSLKANYSN</sequence>
<reference evidence="2 3" key="1">
    <citation type="journal article" date="2016" name="Nat. Commun.">
        <title>Thousands of microbial genomes shed light on interconnected biogeochemical processes in an aquifer system.</title>
        <authorList>
            <person name="Anantharaman K."/>
            <person name="Brown C.T."/>
            <person name="Hug L.A."/>
            <person name="Sharon I."/>
            <person name="Castelle C.J."/>
            <person name="Probst A.J."/>
            <person name="Thomas B.C."/>
            <person name="Singh A."/>
            <person name="Wilkins M.J."/>
            <person name="Karaoz U."/>
            <person name="Brodie E.L."/>
            <person name="Williams K.H."/>
            <person name="Hubbard S.S."/>
            <person name="Banfield J.F."/>
        </authorList>
    </citation>
    <scope>NUCLEOTIDE SEQUENCE [LARGE SCALE GENOMIC DNA]</scope>
</reference>
<evidence type="ECO:0000313" key="2">
    <source>
        <dbReference type="EMBL" id="OGG02597.1"/>
    </source>
</evidence>
<dbReference type="Proteomes" id="UP000178448">
    <property type="component" value="Unassembled WGS sequence"/>
</dbReference>
<organism evidence="2 3">
    <name type="scientific">Candidatus Gottesmanbacteria bacterium RBG_16_52_11</name>
    <dbReference type="NCBI Taxonomy" id="1798374"/>
    <lineage>
        <taxon>Bacteria</taxon>
        <taxon>Candidatus Gottesmaniibacteriota</taxon>
    </lineage>
</organism>
<gene>
    <name evidence="2" type="ORF">A2Z33_02305</name>
</gene>
<evidence type="ECO:0000256" key="1">
    <source>
        <dbReference type="SAM" id="Phobius"/>
    </source>
</evidence>
<keyword evidence="1" id="KW-1133">Transmembrane helix</keyword>
<name>A0A1F5YRJ1_9BACT</name>
<protein>
    <submittedName>
        <fullName evidence="2">Uncharacterized protein</fullName>
    </submittedName>
</protein>
<proteinExistence type="predicted"/>
<comment type="caution">
    <text evidence="2">The sequence shown here is derived from an EMBL/GenBank/DDBJ whole genome shotgun (WGS) entry which is preliminary data.</text>
</comment>
<keyword evidence="1" id="KW-0472">Membrane</keyword>
<evidence type="ECO:0000313" key="3">
    <source>
        <dbReference type="Proteomes" id="UP000178448"/>
    </source>
</evidence>
<dbReference type="AlphaFoldDB" id="A0A1F5YRJ1"/>
<feature type="transmembrane region" description="Helical" evidence="1">
    <location>
        <begin position="65"/>
        <end position="84"/>
    </location>
</feature>
<dbReference type="EMBL" id="MFJD01000007">
    <property type="protein sequence ID" value="OGG02597.1"/>
    <property type="molecule type" value="Genomic_DNA"/>
</dbReference>
<feature type="transmembrane region" description="Helical" evidence="1">
    <location>
        <begin position="38"/>
        <end position="58"/>
    </location>
</feature>
<keyword evidence="1" id="KW-0812">Transmembrane</keyword>